<comment type="caution">
    <text evidence="2">The sequence shown here is derived from an EMBL/GenBank/DDBJ whole genome shotgun (WGS) entry which is preliminary data.</text>
</comment>
<sequence>MWTTFFTAAAILLIALRIFLTADKRFEVISAGLTATACVMIMIGVSPPALQIALLIAIFLIENWILDHQPKPS</sequence>
<evidence type="ECO:0000256" key="1">
    <source>
        <dbReference type="SAM" id="Phobius"/>
    </source>
</evidence>
<evidence type="ECO:0000313" key="3">
    <source>
        <dbReference type="Proteomes" id="UP000717364"/>
    </source>
</evidence>
<dbReference type="EMBL" id="JADOES010000018">
    <property type="protein sequence ID" value="MBT9315922.1"/>
    <property type="molecule type" value="Genomic_DNA"/>
</dbReference>
<keyword evidence="1" id="KW-1133">Transmembrane helix</keyword>
<name>A0A947DF13_9CYAN</name>
<dbReference type="RefSeq" id="WP_215608988.1">
    <property type="nucleotide sequence ID" value="NZ_JADOES010000018.1"/>
</dbReference>
<dbReference type="AlphaFoldDB" id="A0A947DF13"/>
<protein>
    <submittedName>
        <fullName evidence="2">Uncharacterized protein</fullName>
    </submittedName>
</protein>
<reference evidence="2" key="2">
    <citation type="journal article" date="2021" name="Mar. Drugs">
        <title>Genome Reduction and Secondary Metabolism of the Marine Sponge-Associated Cyanobacterium Leptothoe.</title>
        <authorList>
            <person name="Konstantinou D."/>
            <person name="Popin R.V."/>
            <person name="Fewer D.P."/>
            <person name="Sivonen K."/>
            <person name="Gkelis S."/>
        </authorList>
    </citation>
    <scope>NUCLEOTIDE SEQUENCE</scope>
    <source>
        <strain evidence="2">TAU-MAC 1115</strain>
    </source>
</reference>
<reference evidence="2" key="1">
    <citation type="submission" date="2020-11" db="EMBL/GenBank/DDBJ databases">
        <authorList>
            <person name="Konstantinou D."/>
            <person name="Gkelis S."/>
            <person name="Popin R."/>
            <person name="Fewer D."/>
            <person name="Sivonen K."/>
        </authorList>
    </citation>
    <scope>NUCLEOTIDE SEQUENCE</scope>
    <source>
        <strain evidence="2">TAU-MAC 1115</strain>
    </source>
</reference>
<keyword evidence="1" id="KW-0472">Membrane</keyword>
<proteinExistence type="predicted"/>
<keyword evidence="3" id="KW-1185">Reference proteome</keyword>
<evidence type="ECO:0000313" key="2">
    <source>
        <dbReference type="EMBL" id="MBT9315922.1"/>
    </source>
</evidence>
<organism evidence="2 3">
    <name type="scientific">Leptothoe spongobia TAU-MAC 1115</name>
    <dbReference type="NCBI Taxonomy" id="1967444"/>
    <lineage>
        <taxon>Bacteria</taxon>
        <taxon>Bacillati</taxon>
        <taxon>Cyanobacteriota</taxon>
        <taxon>Cyanophyceae</taxon>
        <taxon>Nodosilineales</taxon>
        <taxon>Cymatolegaceae</taxon>
        <taxon>Leptothoe</taxon>
        <taxon>Leptothoe spongobia</taxon>
    </lineage>
</organism>
<gene>
    <name evidence="2" type="ORF">IXB50_10855</name>
</gene>
<accession>A0A947DF13</accession>
<feature type="transmembrane region" description="Helical" evidence="1">
    <location>
        <begin position="31"/>
        <end position="61"/>
    </location>
</feature>
<dbReference type="Proteomes" id="UP000717364">
    <property type="component" value="Unassembled WGS sequence"/>
</dbReference>
<keyword evidence="1" id="KW-0812">Transmembrane</keyword>